<evidence type="ECO:0000256" key="1">
    <source>
        <dbReference type="SAM" id="MobiDB-lite"/>
    </source>
</evidence>
<dbReference type="CDD" id="cd02440">
    <property type="entry name" value="AdoMet_MTases"/>
    <property type="match status" value="1"/>
</dbReference>
<evidence type="ECO:0000313" key="2">
    <source>
        <dbReference type="EMBL" id="KIV94201.1"/>
    </source>
</evidence>
<gene>
    <name evidence="2" type="ORF">PV10_01989</name>
</gene>
<feature type="region of interest" description="Disordered" evidence="1">
    <location>
        <begin position="1"/>
        <end position="60"/>
    </location>
</feature>
<accession>A0A0D1Y110</accession>
<dbReference type="Proteomes" id="UP000054302">
    <property type="component" value="Unassembled WGS sequence"/>
</dbReference>
<proteinExistence type="predicted"/>
<dbReference type="OrthoDB" id="2013972at2759"/>
<organism evidence="2 3">
    <name type="scientific">Exophiala mesophila</name>
    <name type="common">Black yeast-like fungus</name>
    <dbReference type="NCBI Taxonomy" id="212818"/>
    <lineage>
        <taxon>Eukaryota</taxon>
        <taxon>Fungi</taxon>
        <taxon>Dikarya</taxon>
        <taxon>Ascomycota</taxon>
        <taxon>Pezizomycotina</taxon>
        <taxon>Eurotiomycetes</taxon>
        <taxon>Chaetothyriomycetidae</taxon>
        <taxon>Chaetothyriales</taxon>
        <taxon>Herpotrichiellaceae</taxon>
        <taxon>Exophiala</taxon>
    </lineage>
</organism>
<dbReference type="GeneID" id="27319834"/>
<dbReference type="SUPFAM" id="SSF53335">
    <property type="entry name" value="S-adenosyl-L-methionine-dependent methyltransferases"/>
    <property type="match status" value="1"/>
</dbReference>
<keyword evidence="3" id="KW-1185">Reference proteome</keyword>
<evidence type="ECO:0008006" key="4">
    <source>
        <dbReference type="Google" id="ProtNLM"/>
    </source>
</evidence>
<dbReference type="GO" id="GO:0008168">
    <property type="term" value="F:methyltransferase activity"/>
    <property type="evidence" value="ECO:0007669"/>
    <property type="project" value="TreeGrafter"/>
</dbReference>
<dbReference type="VEuPathDB" id="FungiDB:PV10_01989"/>
<name>A0A0D1Y110_EXOME</name>
<dbReference type="EMBL" id="KN847521">
    <property type="protein sequence ID" value="KIV94201.1"/>
    <property type="molecule type" value="Genomic_DNA"/>
</dbReference>
<dbReference type="Pfam" id="PF13489">
    <property type="entry name" value="Methyltransf_23"/>
    <property type="match status" value="1"/>
</dbReference>
<feature type="compositionally biased region" description="Low complexity" evidence="1">
    <location>
        <begin position="10"/>
        <end position="27"/>
    </location>
</feature>
<evidence type="ECO:0000313" key="3">
    <source>
        <dbReference type="Proteomes" id="UP000054302"/>
    </source>
</evidence>
<dbReference type="PANTHER" id="PTHR43591:SF24">
    <property type="entry name" value="2-METHOXY-6-POLYPRENYL-1,4-BENZOQUINOL METHYLASE, MITOCHONDRIAL"/>
    <property type="match status" value="1"/>
</dbReference>
<dbReference type="OMA" id="ERMDITY"/>
<dbReference type="STRING" id="212818.A0A0D1Y110"/>
<dbReference type="InterPro" id="IPR029063">
    <property type="entry name" value="SAM-dependent_MTases_sf"/>
</dbReference>
<dbReference type="HOGENOM" id="CLU_010595_1_0_1"/>
<dbReference type="PANTHER" id="PTHR43591">
    <property type="entry name" value="METHYLTRANSFERASE"/>
    <property type="match status" value="1"/>
</dbReference>
<sequence length="357" mass="40224">MASEGQAQNTSTEVTATTDTSGTSAPAPQSGSPSRVEEPPPVDAIDSSDADSGYNDSSLSSTASLRSSIYEFDQENGRTYQRGSEYVMPNDEEEQRRMDIHYHSLRFAIRDRLYYAPIENPTSVIDVGTGTGIWAMDMADNYPAAQVLGIDLSPIQPTWVAPNLEFQIFDLEQTWDMPQRFDLVHSREMNGFSIKSWPKYFEQAFLSLKPGGWVECQEFDLDIKSDDNTIPEDSNLIKWQNLWEEGIQKAGLTGRCYPEKMVEQLKEAGFINTRILPFKMPTGPWAKDPMLRQSGLCVLAGMLDGMTGLSMRVFTQLLGWSVEEMEILLAKAKVELKNKRIHSYFPIYIVYGQKPPL</sequence>
<dbReference type="AlphaFoldDB" id="A0A0D1Y110"/>
<dbReference type="Gene3D" id="3.40.50.150">
    <property type="entry name" value="Vaccinia Virus protein VP39"/>
    <property type="match status" value="1"/>
</dbReference>
<dbReference type="RefSeq" id="XP_016225775.1">
    <property type="nucleotide sequence ID" value="XM_016366257.1"/>
</dbReference>
<protein>
    <recommendedName>
        <fullName evidence="4">Methyltransferase domain-containing protein</fullName>
    </recommendedName>
</protein>
<reference evidence="2 3" key="1">
    <citation type="submission" date="2015-01" db="EMBL/GenBank/DDBJ databases">
        <title>The Genome Sequence of Exophiala mesophila CBS40295.</title>
        <authorList>
            <consortium name="The Broad Institute Genomics Platform"/>
            <person name="Cuomo C."/>
            <person name="de Hoog S."/>
            <person name="Gorbushina A."/>
            <person name="Stielow B."/>
            <person name="Teixiera M."/>
            <person name="Abouelleil A."/>
            <person name="Chapman S.B."/>
            <person name="Priest M."/>
            <person name="Young S.K."/>
            <person name="Wortman J."/>
            <person name="Nusbaum C."/>
            <person name="Birren B."/>
        </authorList>
    </citation>
    <scope>NUCLEOTIDE SEQUENCE [LARGE SCALE GENOMIC DNA]</scope>
    <source>
        <strain evidence="2 3">CBS 40295</strain>
    </source>
</reference>